<dbReference type="AlphaFoldDB" id="A0A1V2UCD3"/>
<dbReference type="Proteomes" id="UP000189299">
    <property type="component" value="Unassembled WGS sequence"/>
</dbReference>
<feature type="domain" description="DUF2786" evidence="1">
    <location>
        <begin position="4"/>
        <end position="42"/>
    </location>
</feature>
<dbReference type="Pfam" id="PF23771">
    <property type="entry name" value="DUF7168"/>
    <property type="match status" value="1"/>
</dbReference>
<comment type="caution">
    <text evidence="3">The sequence shown here is derived from an EMBL/GenBank/DDBJ whole genome shotgun (WGS) entry which is preliminary data.</text>
</comment>
<protein>
    <submittedName>
        <fullName evidence="3">Uncharacterized protein</fullName>
    </submittedName>
</protein>
<accession>A0A1V2UCD3</accession>
<feature type="domain" description="DUF7168" evidence="2">
    <location>
        <begin position="63"/>
        <end position="176"/>
    </location>
</feature>
<dbReference type="InterPro" id="IPR024498">
    <property type="entry name" value="DUF2786"/>
</dbReference>
<evidence type="ECO:0000259" key="1">
    <source>
        <dbReference type="Pfam" id="PF10979"/>
    </source>
</evidence>
<proteinExistence type="predicted"/>
<dbReference type="InterPro" id="IPR055592">
    <property type="entry name" value="DUF7168"/>
</dbReference>
<organism evidence="3 4">
    <name type="scientific">Enterococcus mundtii</name>
    <dbReference type="NCBI Taxonomy" id="53346"/>
    <lineage>
        <taxon>Bacteria</taxon>
        <taxon>Bacillati</taxon>
        <taxon>Bacillota</taxon>
        <taxon>Bacilli</taxon>
        <taxon>Lactobacillales</taxon>
        <taxon>Enterococcaceae</taxon>
        <taxon>Enterococcus</taxon>
    </lineage>
</organism>
<reference evidence="3 4" key="1">
    <citation type="submission" date="2016-12" db="EMBL/GenBank/DDBJ databases">
        <authorList>
            <person name="Song W.-J."/>
            <person name="Kurnit D.M."/>
        </authorList>
    </citation>
    <scope>NUCLEOTIDE SEQUENCE [LARGE SCALE GENOMIC DNA]</scope>
    <source>
        <strain evidence="3 4">CGB1038-1_S1</strain>
    </source>
</reference>
<dbReference type="EMBL" id="MSTR01000017">
    <property type="protein sequence ID" value="ONN40945.1"/>
    <property type="molecule type" value="Genomic_DNA"/>
</dbReference>
<evidence type="ECO:0000313" key="3">
    <source>
        <dbReference type="EMBL" id="ONN40945.1"/>
    </source>
</evidence>
<gene>
    <name evidence="3" type="ORF">BTN92_13925</name>
</gene>
<sequence length="220" mass="25573">MDEKAKQKIVKLLALANDANDEESMSALAKAQELMLQHNIDEEDVFSYKQEQKTETVINTIIYEGRPQKWLYRLALIISKNFRVRYYYVSGPPIELHFVGIESDVQIAQITFEYARGSASYCARQFLQLPEIRRKYKRKWQLKQDYLEGYLRGLTETFKKQVLTNGYELALQVPEVVQTAVEKIGLVPGKDTSHNVKDREAFYSGYADGVRFTEKERLTV</sequence>
<dbReference type="RefSeq" id="WP_077151992.1">
    <property type="nucleotide sequence ID" value="NZ_CABMMO010000017.1"/>
</dbReference>
<dbReference type="Pfam" id="PF10979">
    <property type="entry name" value="DUF2786"/>
    <property type="match status" value="1"/>
</dbReference>
<evidence type="ECO:0000259" key="2">
    <source>
        <dbReference type="Pfam" id="PF23771"/>
    </source>
</evidence>
<name>A0A1V2UCD3_ENTMU</name>
<evidence type="ECO:0000313" key="4">
    <source>
        <dbReference type="Proteomes" id="UP000189299"/>
    </source>
</evidence>
<dbReference type="OrthoDB" id="1808266at2"/>